<dbReference type="AlphaFoldDB" id="A0A8H7V0Q1"/>
<evidence type="ECO:0000256" key="3">
    <source>
        <dbReference type="ARBA" id="ARBA00044493"/>
    </source>
</evidence>
<dbReference type="Pfam" id="PF13041">
    <property type="entry name" value="PPR_2"/>
    <property type="match status" value="1"/>
</dbReference>
<name>A0A8H7V0Q1_9FUNG</name>
<comment type="subunit">
    <text evidence="4">Binds to mitochondrial small subunit 15S rRNA.</text>
</comment>
<dbReference type="PANTHER" id="PTHR47447:SF17">
    <property type="entry name" value="OS12G0638900 PROTEIN"/>
    <property type="match status" value="1"/>
</dbReference>
<dbReference type="InterPro" id="IPR011990">
    <property type="entry name" value="TPR-like_helical_dom_sf"/>
</dbReference>
<evidence type="ECO:0000256" key="4">
    <source>
        <dbReference type="ARBA" id="ARBA00044511"/>
    </source>
</evidence>
<evidence type="ECO:0000313" key="8">
    <source>
        <dbReference type="Proteomes" id="UP000650833"/>
    </source>
</evidence>
<dbReference type="EMBL" id="JAEPRC010000246">
    <property type="protein sequence ID" value="KAG2202850.1"/>
    <property type="molecule type" value="Genomic_DNA"/>
</dbReference>
<evidence type="ECO:0000256" key="1">
    <source>
        <dbReference type="ARBA" id="ARBA00006192"/>
    </source>
</evidence>
<evidence type="ECO:0000313" key="7">
    <source>
        <dbReference type="EMBL" id="KAG2202850.1"/>
    </source>
</evidence>
<dbReference type="Pfam" id="PF01535">
    <property type="entry name" value="PPR"/>
    <property type="match status" value="4"/>
</dbReference>
<evidence type="ECO:0000256" key="6">
    <source>
        <dbReference type="SAM" id="MobiDB-lite"/>
    </source>
</evidence>
<dbReference type="PROSITE" id="PS51375">
    <property type="entry name" value="PPR"/>
    <property type="match status" value="1"/>
</dbReference>
<dbReference type="NCBIfam" id="TIGR00756">
    <property type="entry name" value="PPR"/>
    <property type="match status" value="1"/>
</dbReference>
<evidence type="ECO:0000256" key="2">
    <source>
        <dbReference type="ARBA" id="ARBA00022737"/>
    </source>
</evidence>
<accession>A0A8H7V0Q1</accession>
<gene>
    <name evidence="7" type="ORF">INT46_001693</name>
</gene>
<comment type="function">
    <text evidence="3">Regulates mitochondrial small subunit maturation by controlling 15S rRNA 5'-end processing. Localizes to the 5' precursor of the 15S rRNA in a position that is subsequently occupied by mS47 in the mature yeast mtSSU. Uses structure and sequence-specific RNA recognition, binding to a single-stranded region of the precursor and specifically recognizing bases -6 to -1. The exchange of Ccm1 for mS47 is coupled to the irreversible removal of precursor rRNA that is accompanied by conformational changes of the mitoribosomal proteins uS5m and mS26. These conformational changes signal completion of 5'-end rRNA processing through protection of the mature 5'-end of the 15S rRNA and stabilization of mS47. The removal of the 5' precursor together with the dissociation of Ccm1 may be catalyzed by the 5'-3' exoribonuclease Pet127. Involved in the specific removal of group I introns in mitochondrial encoded transcripts.</text>
</comment>
<protein>
    <submittedName>
        <fullName evidence="7">Uncharacterized protein</fullName>
    </submittedName>
</protein>
<feature type="region of interest" description="Disordered" evidence="6">
    <location>
        <begin position="417"/>
        <end position="451"/>
    </location>
</feature>
<dbReference type="Gene3D" id="1.25.40.10">
    <property type="entry name" value="Tetratricopeptide repeat domain"/>
    <property type="match status" value="2"/>
</dbReference>
<feature type="repeat" description="PPR" evidence="5">
    <location>
        <begin position="306"/>
        <end position="340"/>
    </location>
</feature>
<keyword evidence="8" id="KW-1185">Reference proteome</keyword>
<comment type="caution">
    <text evidence="7">The sequence shown here is derived from an EMBL/GenBank/DDBJ whole genome shotgun (WGS) entry which is preliminary data.</text>
</comment>
<sequence>MNRTCISVRGFLGSRINASTTLKYNNIAHRQVHGGVMDPLQLRSARYPTEIQEKLLVAIRKRSPPAVWKAYMEISDNNNLGKLPAEYHTMTMQIFQIKNLGSYNNDEVKFYRKCLMHVMETMKIYNIKPDIRDYNLMLDFYGRSKDFESATKCFNEIPQPNEYSYNLYIRAAFQSKHYEEVFKIIASMKESIGLNEFTYNTMIELNGRMGNITEADKVFQDHFAPKVQKTSLISSLLKKKPSKFPSYMAAAAPLGRTIPYQQNTNVLKPSAETFNALITAHGRNKNTLGLNHIYSKMMPENHIKPDLKIFNSLIEWYCYNEDVDSARKIFMDMETAGIKPNVVTFNHLFRHEALKRNRPKVAETLMGYMKNEYGIRPLLTMYRTLIRIHNKHNREDEAKRLFTEYAVLKANAVTKKAKSPTATTAATTTSTVSTPIAAPSDPATLAATANE</sequence>
<proteinExistence type="inferred from homology"/>
<dbReference type="Proteomes" id="UP000650833">
    <property type="component" value="Unassembled WGS sequence"/>
</dbReference>
<feature type="compositionally biased region" description="Low complexity" evidence="6">
    <location>
        <begin position="419"/>
        <end position="439"/>
    </location>
</feature>
<reference evidence="7" key="1">
    <citation type="submission" date="2020-12" db="EMBL/GenBank/DDBJ databases">
        <title>Metabolic potential, ecology and presence of endohyphal bacteria is reflected in genomic diversity of Mucoromycotina.</title>
        <authorList>
            <person name="Muszewska A."/>
            <person name="Okrasinska A."/>
            <person name="Steczkiewicz K."/>
            <person name="Drgas O."/>
            <person name="Orlowska M."/>
            <person name="Perlinska-Lenart U."/>
            <person name="Aleksandrzak-Piekarczyk T."/>
            <person name="Szatraj K."/>
            <person name="Zielenkiewicz U."/>
            <person name="Pilsyk S."/>
            <person name="Malc E."/>
            <person name="Mieczkowski P."/>
            <person name="Kruszewska J.S."/>
            <person name="Biernat P."/>
            <person name="Pawlowska J."/>
        </authorList>
    </citation>
    <scope>NUCLEOTIDE SEQUENCE</scope>
    <source>
        <strain evidence="7">CBS 226.32</strain>
    </source>
</reference>
<dbReference type="PANTHER" id="PTHR47447">
    <property type="entry name" value="OS03G0856100 PROTEIN"/>
    <property type="match status" value="1"/>
</dbReference>
<evidence type="ECO:0000256" key="5">
    <source>
        <dbReference type="PROSITE-ProRule" id="PRU00708"/>
    </source>
</evidence>
<keyword evidence="2" id="KW-0677">Repeat</keyword>
<dbReference type="OrthoDB" id="185373at2759"/>
<comment type="similarity">
    <text evidence="1">Belongs to the CCM1 family.</text>
</comment>
<organism evidence="7 8">
    <name type="scientific">Mucor plumbeus</name>
    <dbReference type="NCBI Taxonomy" id="97098"/>
    <lineage>
        <taxon>Eukaryota</taxon>
        <taxon>Fungi</taxon>
        <taxon>Fungi incertae sedis</taxon>
        <taxon>Mucoromycota</taxon>
        <taxon>Mucoromycotina</taxon>
        <taxon>Mucoromycetes</taxon>
        <taxon>Mucorales</taxon>
        <taxon>Mucorineae</taxon>
        <taxon>Mucoraceae</taxon>
        <taxon>Mucor</taxon>
    </lineage>
</organism>
<dbReference type="InterPro" id="IPR002885">
    <property type="entry name" value="PPR_rpt"/>
</dbReference>